<dbReference type="PANTHER" id="PTHR11733:SF240">
    <property type="entry name" value="GH14155P-RELATED"/>
    <property type="match status" value="1"/>
</dbReference>
<dbReference type="InterPro" id="IPR018497">
    <property type="entry name" value="Peptidase_M13_C"/>
</dbReference>
<protein>
    <recommendedName>
        <fullName evidence="13">Peptidase M13 C-terminal domain-containing protein</fullName>
    </recommendedName>
</protein>
<evidence type="ECO:0000256" key="4">
    <source>
        <dbReference type="ARBA" id="ARBA00022723"/>
    </source>
</evidence>
<feature type="chain" id="PRO_5041275938" description="Peptidase M13 C-terminal domain-containing protein" evidence="8">
    <location>
        <begin position="22"/>
        <end position="706"/>
    </location>
</feature>
<keyword evidence="12" id="KW-1185">Reference proteome</keyword>
<keyword evidence="8" id="KW-0732">Signal</keyword>
<dbReference type="AlphaFoldDB" id="A0AA39MBQ1"/>
<dbReference type="GO" id="GO:0046872">
    <property type="term" value="F:metal ion binding"/>
    <property type="evidence" value="ECO:0007669"/>
    <property type="project" value="UniProtKB-KW"/>
</dbReference>
<evidence type="ECO:0000256" key="3">
    <source>
        <dbReference type="ARBA" id="ARBA00022670"/>
    </source>
</evidence>
<dbReference type="Proteomes" id="UP001175271">
    <property type="component" value="Unassembled WGS sequence"/>
</dbReference>
<evidence type="ECO:0000313" key="11">
    <source>
        <dbReference type="EMBL" id="KAK0427745.1"/>
    </source>
</evidence>
<feature type="domain" description="Peptidase M13 C-terminal" evidence="9">
    <location>
        <begin position="626"/>
        <end position="679"/>
    </location>
</feature>
<comment type="similarity">
    <text evidence="2">Belongs to the peptidase M13 family.</text>
</comment>
<evidence type="ECO:0000256" key="2">
    <source>
        <dbReference type="ARBA" id="ARBA00007357"/>
    </source>
</evidence>
<keyword evidence="7" id="KW-0482">Metalloprotease</keyword>
<gene>
    <name evidence="11" type="ORF">QR680_010404</name>
</gene>
<dbReference type="InterPro" id="IPR024079">
    <property type="entry name" value="MetalloPept_cat_dom_sf"/>
</dbReference>
<dbReference type="Pfam" id="PF05649">
    <property type="entry name" value="Peptidase_M13_N"/>
    <property type="match status" value="1"/>
</dbReference>
<sequence length="706" mass="82077">MTRLKISLTGAFLALLSFCSAGDQRPVGKYANYGGYQKAAAFLTNSRDTSISQCDDFYRYSCANWEKNATYADGRTIVSILRKIQQDIYKDLIWEFKDPSDSGSEAIEMMKTAFRKCSEDENAVHHLLQKIGEADGWPLVHRCIGAHHDLTRLLIMLRNKALLRFMARVDNTNKDGAHPYILHITRAPFDLYATRNYVKPEDSVEQVKAHKDYIFERVTQLRNDYIAQLNMRKRSPCARYEQISRSEIDDMFELERELYKTAGSMKKMAFNAICEMFPQIDFRRILNEFGGDRIQGILQKNPDVMVNVDYIKKILSLAETKKKTLVNYVFWRFMKSHYLENYQLHGEYEKINEIIAVLSRNRIANLAREDACSTTLGWFTGMPIHAVGAMYAKKYVPYEIIEEVTDMAKNIKEALIDTIKEGWLKGNTRDKAIEKLEVMQWNIGYPKWILNNTALDEYYKDLLEEIPDSASYSMMLEKMINFAVTENLNLLGTTLRRDSFRFPAQFLNAAWLAEKNSMEFPAGYFRPPIFDLTYPRAVTYGFVGTVLAHEMSHAFDEAGMTFDAFGIRKNWWDEQSRKEYDRRKQCFIAQYNGYPIPNTTLYVDGRYTASENIADAQVDSAYRSDCSKNTVFDKIERHSWDNHSPEMYRVNGVLRNSKRFAETFGCTAGSGMYREHRCTMFNDDDHGLIRRRPDPVEDPRHENMRI</sequence>
<feature type="signal peptide" evidence="8">
    <location>
        <begin position="1"/>
        <end position="21"/>
    </location>
</feature>
<keyword evidence="4" id="KW-0479">Metal-binding</keyword>
<dbReference type="Pfam" id="PF01431">
    <property type="entry name" value="Peptidase_M13"/>
    <property type="match status" value="2"/>
</dbReference>
<evidence type="ECO:0000256" key="8">
    <source>
        <dbReference type="SAM" id="SignalP"/>
    </source>
</evidence>
<feature type="domain" description="Peptidase M13 N-terminal" evidence="10">
    <location>
        <begin position="54"/>
        <end position="446"/>
    </location>
</feature>
<reference evidence="11" key="1">
    <citation type="submission" date="2023-06" db="EMBL/GenBank/DDBJ databases">
        <title>Genomic analysis of the entomopathogenic nematode Steinernema hermaphroditum.</title>
        <authorList>
            <person name="Schwarz E.M."/>
            <person name="Heppert J.K."/>
            <person name="Baniya A."/>
            <person name="Schwartz H.T."/>
            <person name="Tan C.-H."/>
            <person name="Antoshechkin I."/>
            <person name="Sternberg P.W."/>
            <person name="Goodrich-Blair H."/>
            <person name="Dillman A.R."/>
        </authorList>
    </citation>
    <scope>NUCLEOTIDE SEQUENCE</scope>
    <source>
        <strain evidence="11">PS9179</strain>
        <tissue evidence="11">Whole animal</tissue>
    </source>
</reference>
<feature type="domain" description="Peptidase M13 C-terminal" evidence="9">
    <location>
        <begin position="508"/>
        <end position="617"/>
    </location>
</feature>
<evidence type="ECO:0000313" key="12">
    <source>
        <dbReference type="Proteomes" id="UP001175271"/>
    </source>
</evidence>
<comment type="cofactor">
    <cofactor evidence="1">
        <name>Zn(2+)</name>
        <dbReference type="ChEBI" id="CHEBI:29105"/>
    </cofactor>
</comment>
<evidence type="ECO:0000256" key="7">
    <source>
        <dbReference type="ARBA" id="ARBA00023049"/>
    </source>
</evidence>
<name>A0AA39MBQ1_9BILA</name>
<dbReference type="Gene3D" id="1.10.1380.10">
    <property type="entry name" value="Neutral endopeptidase , domain2"/>
    <property type="match status" value="1"/>
</dbReference>
<accession>A0AA39MBQ1</accession>
<evidence type="ECO:0000256" key="5">
    <source>
        <dbReference type="ARBA" id="ARBA00022801"/>
    </source>
</evidence>
<proteinExistence type="inferred from homology"/>
<keyword evidence="5" id="KW-0378">Hydrolase</keyword>
<keyword evidence="6" id="KW-0862">Zinc</keyword>
<evidence type="ECO:0000256" key="6">
    <source>
        <dbReference type="ARBA" id="ARBA00022833"/>
    </source>
</evidence>
<dbReference type="EMBL" id="JAUCMV010000001">
    <property type="protein sequence ID" value="KAK0427745.1"/>
    <property type="molecule type" value="Genomic_DNA"/>
</dbReference>
<evidence type="ECO:0000259" key="10">
    <source>
        <dbReference type="Pfam" id="PF05649"/>
    </source>
</evidence>
<dbReference type="PROSITE" id="PS51885">
    <property type="entry name" value="NEPRILYSIN"/>
    <property type="match status" value="1"/>
</dbReference>
<dbReference type="InterPro" id="IPR042089">
    <property type="entry name" value="Peptidase_M13_dom_2"/>
</dbReference>
<dbReference type="PANTHER" id="PTHR11733">
    <property type="entry name" value="ZINC METALLOPROTEASE FAMILY M13 NEPRILYSIN-RELATED"/>
    <property type="match status" value="1"/>
</dbReference>
<organism evidence="11 12">
    <name type="scientific">Steinernema hermaphroditum</name>
    <dbReference type="NCBI Taxonomy" id="289476"/>
    <lineage>
        <taxon>Eukaryota</taxon>
        <taxon>Metazoa</taxon>
        <taxon>Ecdysozoa</taxon>
        <taxon>Nematoda</taxon>
        <taxon>Chromadorea</taxon>
        <taxon>Rhabditida</taxon>
        <taxon>Tylenchina</taxon>
        <taxon>Panagrolaimomorpha</taxon>
        <taxon>Strongyloidoidea</taxon>
        <taxon>Steinernematidae</taxon>
        <taxon>Steinernema</taxon>
    </lineage>
</organism>
<dbReference type="GO" id="GO:0005886">
    <property type="term" value="C:plasma membrane"/>
    <property type="evidence" value="ECO:0007669"/>
    <property type="project" value="TreeGrafter"/>
</dbReference>
<dbReference type="Gene3D" id="3.40.390.10">
    <property type="entry name" value="Collagenase (Catalytic Domain)"/>
    <property type="match status" value="2"/>
</dbReference>
<dbReference type="SUPFAM" id="SSF55486">
    <property type="entry name" value="Metalloproteases ('zincins'), catalytic domain"/>
    <property type="match status" value="1"/>
</dbReference>
<dbReference type="PRINTS" id="PR00786">
    <property type="entry name" value="NEPRILYSIN"/>
</dbReference>
<dbReference type="GO" id="GO:0016485">
    <property type="term" value="P:protein processing"/>
    <property type="evidence" value="ECO:0007669"/>
    <property type="project" value="TreeGrafter"/>
</dbReference>
<dbReference type="InterPro" id="IPR008753">
    <property type="entry name" value="Peptidase_M13_N"/>
</dbReference>
<dbReference type="CDD" id="cd08662">
    <property type="entry name" value="M13"/>
    <property type="match status" value="1"/>
</dbReference>
<evidence type="ECO:0008006" key="13">
    <source>
        <dbReference type="Google" id="ProtNLM"/>
    </source>
</evidence>
<comment type="caution">
    <text evidence="11">The sequence shown here is derived from an EMBL/GenBank/DDBJ whole genome shotgun (WGS) entry which is preliminary data.</text>
</comment>
<evidence type="ECO:0000256" key="1">
    <source>
        <dbReference type="ARBA" id="ARBA00001947"/>
    </source>
</evidence>
<dbReference type="GO" id="GO:0004222">
    <property type="term" value="F:metalloendopeptidase activity"/>
    <property type="evidence" value="ECO:0007669"/>
    <property type="project" value="InterPro"/>
</dbReference>
<dbReference type="InterPro" id="IPR000718">
    <property type="entry name" value="Peptidase_M13"/>
</dbReference>
<evidence type="ECO:0000259" key="9">
    <source>
        <dbReference type="Pfam" id="PF01431"/>
    </source>
</evidence>
<keyword evidence="3" id="KW-0645">Protease</keyword>